<evidence type="ECO:0000313" key="3">
    <source>
        <dbReference type="Proteomes" id="UP000007322"/>
    </source>
</evidence>
<feature type="region of interest" description="Disordered" evidence="1">
    <location>
        <begin position="1"/>
        <end position="85"/>
    </location>
</feature>
<dbReference type="AlphaFoldDB" id="G2Q9G9"/>
<proteinExistence type="predicted"/>
<dbReference type="KEGG" id="mtm:MYCTH_2108940"/>
<dbReference type="VEuPathDB" id="FungiDB:MYCTH_2108940"/>
<sequence>MPHQGRRRNHRGDGNQYNGDRDGNINNGGNWTRGGSSSSSDSRQWNGDGNDWNHGRNNRNNRRGNEHGNGSGNHKHRGNGNRYNNFSNRPPWADYILTLLWEETFNPATLRDLVSATTYMLELAWIKRRKTGMTEQAIVREFQIPLPDCVRLQEMSRRMIDISLMPDIEGDTPMSGADGYPFLSGQNALGPAALGHETVGRIIGLGV</sequence>
<protein>
    <submittedName>
        <fullName evidence="2">Uncharacterized protein</fullName>
    </submittedName>
</protein>
<gene>
    <name evidence="2" type="ORF">MYCTH_2108940</name>
</gene>
<dbReference type="RefSeq" id="XP_003661673.1">
    <property type="nucleotide sequence ID" value="XM_003661625.1"/>
</dbReference>
<dbReference type="EMBL" id="CP003003">
    <property type="protein sequence ID" value="AEO56428.1"/>
    <property type="molecule type" value="Genomic_DNA"/>
</dbReference>
<keyword evidence="3" id="KW-1185">Reference proteome</keyword>
<dbReference type="InParanoid" id="G2Q9G9"/>
<accession>G2Q9G9</accession>
<feature type="compositionally biased region" description="Basic residues" evidence="1">
    <location>
        <begin position="1"/>
        <end position="10"/>
    </location>
</feature>
<dbReference type="HOGENOM" id="CLU_1327192_0_0_1"/>
<name>G2Q9G9_THET4</name>
<evidence type="ECO:0000256" key="1">
    <source>
        <dbReference type="SAM" id="MobiDB-lite"/>
    </source>
</evidence>
<evidence type="ECO:0000313" key="2">
    <source>
        <dbReference type="EMBL" id="AEO56428.1"/>
    </source>
</evidence>
<feature type="compositionally biased region" description="Low complexity" evidence="1">
    <location>
        <begin position="24"/>
        <end position="52"/>
    </location>
</feature>
<dbReference type="Proteomes" id="UP000007322">
    <property type="component" value="Chromosome 2"/>
</dbReference>
<dbReference type="GeneID" id="11510478"/>
<organism evidence="2 3">
    <name type="scientific">Thermothelomyces thermophilus (strain ATCC 42464 / BCRC 31852 / DSM 1799)</name>
    <name type="common">Sporotrichum thermophile</name>
    <dbReference type="NCBI Taxonomy" id="573729"/>
    <lineage>
        <taxon>Eukaryota</taxon>
        <taxon>Fungi</taxon>
        <taxon>Dikarya</taxon>
        <taxon>Ascomycota</taxon>
        <taxon>Pezizomycotina</taxon>
        <taxon>Sordariomycetes</taxon>
        <taxon>Sordariomycetidae</taxon>
        <taxon>Sordariales</taxon>
        <taxon>Chaetomiaceae</taxon>
        <taxon>Thermothelomyces</taxon>
    </lineage>
</organism>
<reference evidence="2 3" key="1">
    <citation type="journal article" date="2011" name="Nat. Biotechnol.">
        <title>Comparative genomic analysis of the thermophilic biomass-degrading fungi Myceliophthora thermophila and Thielavia terrestris.</title>
        <authorList>
            <person name="Berka R.M."/>
            <person name="Grigoriev I.V."/>
            <person name="Otillar R."/>
            <person name="Salamov A."/>
            <person name="Grimwood J."/>
            <person name="Reid I."/>
            <person name="Ishmael N."/>
            <person name="John T."/>
            <person name="Darmond C."/>
            <person name="Moisan M.-C."/>
            <person name="Henrissat B."/>
            <person name="Coutinho P.M."/>
            <person name="Lombard V."/>
            <person name="Natvig D.O."/>
            <person name="Lindquist E."/>
            <person name="Schmutz J."/>
            <person name="Lucas S."/>
            <person name="Harris P."/>
            <person name="Powlowski J."/>
            <person name="Bellemare A."/>
            <person name="Taylor D."/>
            <person name="Butler G."/>
            <person name="de Vries R.P."/>
            <person name="Allijn I.E."/>
            <person name="van den Brink J."/>
            <person name="Ushinsky S."/>
            <person name="Storms R."/>
            <person name="Powell A.J."/>
            <person name="Paulsen I.T."/>
            <person name="Elbourne L.D.H."/>
            <person name="Baker S.E."/>
            <person name="Magnuson J."/>
            <person name="LaBoissiere S."/>
            <person name="Clutterbuck A.J."/>
            <person name="Martinez D."/>
            <person name="Wogulis M."/>
            <person name="de Leon A.L."/>
            <person name="Rey M.W."/>
            <person name="Tsang A."/>
        </authorList>
    </citation>
    <scope>NUCLEOTIDE SEQUENCE [LARGE SCALE GENOMIC DNA]</scope>
    <source>
        <strain evidence="3">ATCC 42464 / BCRC 31852 / DSM 1799</strain>
    </source>
</reference>